<accession>A0A2P6U0T9</accession>
<gene>
    <name evidence="11" type="ORF">C2E21_1379</name>
</gene>
<comment type="similarity">
    <text evidence="2 7">Belongs to the GrpE family.</text>
</comment>
<keyword evidence="8" id="KW-0175">Coiled coil</keyword>
<evidence type="ECO:0000256" key="5">
    <source>
        <dbReference type="ARBA" id="ARBA00023016"/>
    </source>
</evidence>
<dbReference type="InterPro" id="IPR001810">
    <property type="entry name" value="F-box_dom"/>
</dbReference>
<dbReference type="NCBIfam" id="NF010741">
    <property type="entry name" value="PRK14143.1"/>
    <property type="match status" value="1"/>
</dbReference>
<dbReference type="PANTHER" id="PTHR21237">
    <property type="entry name" value="GRPE PROTEIN"/>
    <property type="match status" value="1"/>
</dbReference>
<evidence type="ECO:0000313" key="11">
    <source>
        <dbReference type="EMBL" id="PRW59931.1"/>
    </source>
</evidence>
<dbReference type="Pfam" id="PF12937">
    <property type="entry name" value="F-box-like"/>
    <property type="match status" value="1"/>
</dbReference>
<dbReference type="GO" id="GO:0000774">
    <property type="term" value="F:adenyl-nucleotide exchange factor activity"/>
    <property type="evidence" value="ECO:0007669"/>
    <property type="project" value="InterPro"/>
</dbReference>
<dbReference type="SUPFAM" id="SSF81383">
    <property type="entry name" value="F-box domain"/>
    <property type="match status" value="1"/>
</dbReference>
<keyword evidence="12" id="KW-1185">Reference proteome</keyword>
<evidence type="ECO:0000256" key="7">
    <source>
        <dbReference type="RuleBase" id="RU004478"/>
    </source>
</evidence>
<dbReference type="GO" id="GO:0051082">
    <property type="term" value="F:unfolded protein binding"/>
    <property type="evidence" value="ECO:0007669"/>
    <property type="project" value="TreeGrafter"/>
</dbReference>
<evidence type="ECO:0000256" key="1">
    <source>
        <dbReference type="ARBA" id="ARBA00004496"/>
    </source>
</evidence>
<dbReference type="Proteomes" id="UP000239899">
    <property type="component" value="Unassembled WGS sequence"/>
</dbReference>
<dbReference type="SUPFAM" id="SSF51064">
    <property type="entry name" value="Head domain of nucleotide exchange factor GrpE"/>
    <property type="match status" value="1"/>
</dbReference>
<dbReference type="CDD" id="cd00446">
    <property type="entry name" value="GrpE"/>
    <property type="match status" value="1"/>
</dbReference>
<dbReference type="HAMAP" id="MF_01151">
    <property type="entry name" value="GrpE"/>
    <property type="match status" value="1"/>
</dbReference>
<keyword evidence="5" id="KW-0346">Stress response</keyword>
<evidence type="ECO:0000256" key="3">
    <source>
        <dbReference type="ARBA" id="ARBA00011738"/>
    </source>
</evidence>
<dbReference type="PRINTS" id="PR00773">
    <property type="entry name" value="GRPEPROTEIN"/>
</dbReference>
<dbReference type="FunFam" id="2.30.22.10:FF:000001">
    <property type="entry name" value="Protein GrpE"/>
    <property type="match status" value="1"/>
</dbReference>
<dbReference type="InterPro" id="IPR013805">
    <property type="entry name" value="GrpE_CC"/>
</dbReference>
<evidence type="ECO:0000256" key="6">
    <source>
        <dbReference type="ARBA" id="ARBA00023186"/>
    </source>
</evidence>
<feature type="region of interest" description="Disordered" evidence="9">
    <location>
        <begin position="530"/>
        <end position="550"/>
    </location>
</feature>
<reference evidence="11 12" key="1">
    <citation type="journal article" date="2018" name="Plant J.">
        <title>Genome sequences of Chlorella sorokiniana UTEX 1602 and Micractinium conductrix SAG 241.80: implications to maltose excretion by a green alga.</title>
        <authorList>
            <person name="Arriola M.B."/>
            <person name="Velmurugan N."/>
            <person name="Zhang Y."/>
            <person name="Plunkett M.H."/>
            <person name="Hondzo H."/>
            <person name="Barney B.M."/>
        </authorList>
    </citation>
    <scope>NUCLEOTIDE SEQUENCE [LARGE SCALE GENOMIC DNA]</scope>
    <source>
        <strain evidence="12">UTEX 1602</strain>
    </source>
</reference>
<proteinExistence type="inferred from homology"/>
<dbReference type="InterPro" id="IPR000740">
    <property type="entry name" value="GrpE"/>
</dbReference>
<dbReference type="Pfam" id="PF01025">
    <property type="entry name" value="GrpE"/>
    <property type="match status" value="1"/>
</dbReference>
<feature type="coiled-coil region" evidence="8">
    <location>
        <begin position="361"/>
        <end position="409"/>
    </location>
</feature>
<keyword evidence="6" id="KW-0143">Chaperone</keyword>
<evidence type="ECO:0000256" key="4">
    <source>
        <dbReference type="ARBA" id="ARBA00022490"/>
    </source>
</evidence>
<dbReference type="InterPro" id="IPR036047">
    <property type="entry name" value="F-box-like_dom_sf"/>
</dbReference>
<evidence type="ECO:0000259" key="10">
    <source>
        <dbReference type="Pfam" id="PF12937"/>
    </source>
</evidence>
<evidence type="ECO:0000256" key="9">
    <source>
        <dbReference type="SAM" id="MobiDB-lite"/>
    </source>
</evidence>
<sequence length="550" mass="59709">MDALPGAAAAAIAAYLLDERDLAALQCTCRFWRGVFADAALWRTLLERRFGAPAAAAAGPGAGQAVTGGAAAEARQLLRRFAQLARLERPAPQLDRIIHLDGTHLQVVSEPGTRSAIRVHSVSWLELACRFVGVLPGRYRACWRMRLCGHFGFTGGRLVVRHLPDACPAAVEALMAGAGDPLLPILQEDGVRGQLRANAAPEPAEARSQLRLITRADLDAAFQQAGSDWFEQRSAPFELPCISLVYTKFHSPQGSTIGMLFDAPHVGQQWATMQTAVQNVRAAPAARCTARRPLTASSSKAVAVRRVQLAQRLRAAQDSVETAEAETSDTELQSMATSLVERAKMVVETQHVDDAFTDTFVPELEAELAALRTRADQAEASASQLEDTLKDVKDKYVRLQADFENYRKRNESEKVALRSSVRGDTVAELLPLVDNFELAKKQLKLETEGEKRVDAAYQGLYKQMVELFRGLGLEATPGVGSPFDPNLHDGVMRELNNDVPDGTVLEEFRKGFMFGEKLLRPAMVKVSYSDAPSNAADSSADDAAASGSSD</sequence>
<dbReference type="STRING" id="3076.A0A2P6U0T9"/>
<dbReference type="InterPro" id="IPR009012">
    <property type="entry name" value="GrpE_head"/>
</dbReference>
<dbReference type="OrthoDB" id="201635at2759"/>
<dbReference type="Gene3D" id="1.20.1280.50">
    <property type="match status" value="1"/>
</dbReference>
<dbReference type="SUPFAM" id="SSF58014">
    <property type="entry name" value="Coiled-coil domain of nucleotide exchange factor GrpE"/>
    <property type="match status" value="1"/>
</dbReference>
<feature type="coiled-coil region" evidence="8">
    <location>
        <begin position="306"/>
        <end position="333"/>
    </location>
</feature>
<dbReference type="EMBL" id="LHPG02000003">
    <property type="protein sequence ID" value="PRW59931.1"/>
    <property type="molecule type" value="Genomic_DNA"/>
</dbReference>
<dbReference type="PANTHER" id="PTHR21237:SF40">
    <property type="entry name" value="CELL CYCLE AND APOPTOSIS REGULATOR PROTEIN 2"/>
    <property type="match status" value="1"/>
</dbReference>
<feature type="domain" description="F-box" evidence="10">
    <location>
        <begin position="3"/>
        <end position="46"/>
    </location>
</feature>
<dbReference type="GO" id="GO:0051087">
    <property type="term" value="F:protein-folding chaperone binding"/>
    <property type="evidence" value="ECO:0007669"/>
    <property type="project" value="InterPro"/>
</dbReference>
<comment type="subunit">
    <text evidence="3">Homodimer.</text>
</comment>
<evidence type="ECO:0000256" key="8">
    <source>
        <dbReference type="SAM" id="Coils"/>
    </source>
</evidence>
<dbReference type="GO" id="GO:0042803">
    <property type="term" value="F:protein homodimerization activity"/>
    <property type="evidence" value="ECO:0007669"/>
    <property type="project" value="InterPro"/>
</dbReference>
<organism evidence="11 12">
    <name type="scientific">Chlorella sorokiniana</name>
    <name type="common">Freshwater green alga</name>
    <dbReference type="NCBI Taxonomy" id="3076"/>
    <lineage>
        <taxon>Eukaryota</taxon>
        <taxon>Viridiplantae</taxon>
        <taxon>Chlorophyta</taxon>
        <taxon>core chlorophytes</taxon>
        <taxon>Trebouxiophyceae</taxon>
        <taxon>Chlorellales</taxon>
        <taxon>Chlorellaceae</taxon>
        <taxon>Chlorella clade</taxon>
        <taxon>Chlorella</taxon>
    </lineage>
</organism>
<dbReference type="Gene3D" id="3.90.20.20">
    <property type="match status" value="1"/>
</dbReference>
<dbReference type="GO" id="GO:0005737">
    <property type="term" value="C:cytoplasm"/>
    <property type="evidence" value="ECO:0007669"/>
    <property type="project" value="UniProtKB-SubCell"/>
</dbReference>
<name>A0A2P6U0T9_CHLSO</name>
<keyword evidence="4" id="KW-0963">Cytoplasm</keyword>
<evidence type="ECO:0000313" key="12">
    <source>
        <dbReference type="Proteomes" id="UP000239899"/>
    </source>
</evidence>
<dbReference type="Gene3D" id="2.30.22.10">
    <property type="entry name" value="Head domain of nucleotide exchange factor GrpE"/>
    <property type="match status" value="1"/>
</dbReference>
<evidence type="ECO:0000256" key="2">
    <source>
        <dbReference type="ARBA" id="ARBA00009054"/>
    </source>
</evidence>
<dbReference type="AlphaFoldDB" id="A0A2P6U0T9"/>
<dbReference type="GO" id="GO:0006457">
    <property type="term" value="P:protein folding"/>
    <property type="evidence" value="ECO:0007669"/>
    <property type="project" value="InterPro"/>
</dbReference>
<comment type="caution">
    <text evidence="11">The sequence shown here is derived from an EMBL/GenBank/DDBJ whole genome shotgun (WGS) entry which is preliminary data.</text>
</comment>
<comment type="subcellular location">
    <subcellularLocation>
        <location evidence="1">Cytoplasm</location>
    </subcellularLocation>
</comment>
<protein>
    <submittedName>
        <fullName evidence="11">Nucleotide release factor</fullName>
    </submittedName>
</protein>